<dbReference type="SUPFAM" id="SSF55781">
    <property type="entry name" value="GAF domain-like"/>
    <property type="match status" value="1"/>
</dbReference>
<dbReference type="InterPro" id="IPR035965">
    <property type="entry name" value="PAS-like_dom_sf"/>
</dbReference>
<proteinExistence type="predicted"/>
<dbReference type="Proteomes" id="UP001142810">
    <property type="component" value="Unassembled WGS sequence"/>
</dbReference>
<dbReference type="EMBL" id="JAPFRD010000013">
    <property type="protein sequence ID" value="MCW8109815.1"/>
    <property type="molecule type" value="Genomic_DNA"/>
</dbReference>
<evidence type="ECO:0000313" key="2">
    <source>
        <dbReference type="Proteomes" id="UP001142810"/>
    </source>
</evidence>
<sequence>MEYVSAFHNIAYDQSLTFDNKVASLLQLGKNLFNVDTGMVAHVEASGLTVAVLETDLSRQKINKIRPPLLAFSEEVLEKAQSTSGRHSDNKSTSLFVGAPILCHSAAIGVIVYASSRRTRPFSHRHLNYLELFSRWYSYEFVNQYKHEEYKQNIEMLNRFESIAKVGTWEVNLRTKQMKWSDQTKLIHQVPLDYVPNLETAIDFYKEGYSRDAISNSVENAITSGESWQLELELVTAKNRAIWVKANGIAEFVENECIRLFGTFHDISHEMIIREDLKADVQDSKQRIS</sequence>
<comment type="caution">
    <text evidence="1">The sequence shown here is derived from an EMBL/GenBank/DDBJ whole genome shotgun (WGS) entry which is preliminary data.</text>
</comment>
<dbReference type="RefSeq" id="WP_265618688.1">
    <property type="nucleotide sequence ID" value="NZ_JAPFRD010000013.1"/>
</dbReference>
<evidence type="ECO:0000313" key="1">
    <source>
        <dbReference type="EMBL" id="MCW8109815.1"/>
    </source>
</evidence>
<name>A0ABT3PB72_9ALTE</name>
<accession>A0ABT3PB72</accession>
<evidence type="ECO:0008006" key="3">
    <source>
        <dbReference type="Google" id="ProtNLM"/>
    </source>
</evidence>
<organism evidence="1 2">
    <name type="scientific">Alteromonas aquimaris</name>
    <dbReference type="NCBI Taxonomy" id="2998417"/>
    <lineage>
        <taxon>Bacteria</taxon>
        <taxon>Pseudomonadati</taxon>
        <taxon>Pseudomonadota</taxon>
        <taxon>Gammaproteobacteria</taxon>
        <taxon>Alteromonadales</taxon>
        <taxon>Alteromonadaceae</taxon>
        <taxon>Alteromonas/Salinimonas group</taxon>
        <taxon>Alteromonas</taxon>
    </lineage>
</organism>
<gene>
    <name evidence="1" type="ORF">OPS25_15010</name>
</gene>
<dbReference type="Gene3D" id="3.30.450.20">
    <property type="entry name" value="PAS domain"/>
    <property type="match status" value="1"/>
</dbReference>
<reference evidence="1" key="1">
    <citation type="submission" date="2022-11" db="EMBL/GenBank/DDBJ databases">
        <title>Alteromonas sp. nov., isolated from sea water of the Qingdao.</title>
        <authorList>
            <person name="Wang Q."/>
        </authorList>
    </citation>
    <scope>NUCLEOTIDE SEQUENCE</scope>
    <source>
        <strain evidence="1">ASW11-7</strain>
    </source>
</reference>
<protein>
    <recommendedName>
        <fullName evidence="3">GAF domain-containing protein</fullName>
    </recommendedName>
</protein>
<dbReference type="SUPFAM" id="SSF55785">
    <property type="entry name" value="PYP-like sensor domain (PAS domain)"/>
    <property type="match status" value="1"/>
</dbReference>
<keyword evidence="2" id="KW-1185">Reference proteome</keyword>